<dbReference type="AlphaFoldDB" id="A0A022R8X7"/>
<evidence type="ECO:0000256" key="1">
    <source>
        <dbReference type="SAM" id="MobiDB-lite"/>
    </source>
</evidence>
<gene>
    <name evidence="2" type="ORF">MIMGU_mgv1a014307mg</name>
</gene>
<dbReference type="eggNOG" id="ENOG502SZ9S">
    <property type="taxonomic scope" value="Eukaryota"/>
</dbReference>
<proteinExistence type="predicted"/>
<keyword evidence="3" id="KW-1185">Reference proteome</keyword>
<feature type="region of interest" description="Disordered" evidence="1">
    <location>
        <begin position="101"/>
        <end position="136"/>
    </location>
</feature>
<feature type="compositionally biased region" description="Basic residues" evidence="1">
    <location>
        <begin position="113"/>
        <end position="125"/>
    </location>
</feature>
<name>A0A022R8X7_ERYGU</name>
<evidence type="ECO:0000313" key="3">
    <source>
        <dbReference type="Proteomes" id="UP000030748"/>
    </source>
</evidence>
<accession>A0A022R8X7</accession>
<reference evidence="2 3" key="1">
    <citation type="journal article" date="2013" name="Proc. Natl. Acad. Sci. U.S.A.">
        <title>Fine-scale variation in meiotic recombination in Mimulus inferred from population shotgun sequencing.</title>
        <authorList>
            <person name="Hellsten U."/>
            <person name="Wright K.M."/>
            <person name="Jenkins J."/>
            <person name="Shu S."/>
            <person name="Yuan Y."/>
            <person name="Wessler S.R."/>
            <person name="Schmutz J."/>
            <person name="Willis J.H."/>
            <person name="Rokhsar D.S."/>
        </authorList>
    </citation>
    <scope>NUCLEOTIDE SEQUENCE [LARGE SCALE GENOMIC DNA]</scope>
    <source>
        <strain evidence="3">cv. DUN x IM62</strain>
    </source>
</reference>
<dbReference type="EMBL" id="KI630592">
    <property type="protein sequence ID" value="EYU36736.1"/>
    <property type="molecule type" value="Genomic_DNA"/>
</dbReference>
<dbReference type="Proteomes" id="UP000030748">
    <property type="component" value="Unassembled WGS sequence"/>
</dbReference>
<protein>
    <submittedName>
        <fullName evidence="2">Uncharacterized protein</fullName>
    </submittedName>
</protein>
<sequence length="194" mass="21736">MDSSSSSSWPKEPSSARARLVPTPTCCWSNSKQSFVVVPKQSETQYGVVRISGAYAVVSTNKSKMLEIQQFHYTHKISLKVKVIDETALVELPPLLNGNVKFNGNRQEIKRETNKKKKKKKKKQPTRGGAKAKEEGGIGAVEKKRGVLAYPRAEIESLRFENLEDQMNKWAQVYHRLGARAAHEYDGLAAFSTN</sequence>
<organism evidence="2 3">
    <name type="scientific">Erythranthe guttata</name>
    <name type="common">Yellow monkey flower</name>
    <name type="synonym">Mimulus guttatus</name>
    <dbReference type="NCBI Taxonomy" id="4155"/>
    <lineage>
        <taxon>Eukaryota</taxon>
        <taxon>Viridiplantae</taxon>
        <taxon>Streptophyta</taxon>
        <taxon>Embryophyta</taxon>
        <taxon>Tracheophyta</taxon>
        <taxon>Spermatophyta</taxon>
        <taxon>Magnoliopsida</taxon>
        <taxon>eudicotyledons</taxon>
        <taxon>Gunneridae</taxon>
        <taxon>Pentapetalae</taxon>
        <taxon>asterids</taxon>
        <taxon>lamiids</taxon>
        <taxon>Lamiales</taxon>
        <taxon>Phrymaceae</taxon>
        <taxon>Erythranthe</taxon>
    </lineage>
</organism>
<evidence type="ECO:0000313" key="2">
    <source>
        <dbReference type="EMBL" id="EYU36736.1"/>
    </source>
</evidence>
<dbReference type="STRING" id="4155.A0A022R8X7"/>